<name>A0A0K2ZBQ5_9XANT</name>
<proteinExistence type="predicted"/>
<reference evidence="3" key="1">
    <citation type="submission" date="2015-07" db="EMBL/GenBank/DDBJ databases">
        <authorList>
            <person name="Wibberg D."/>
        </authorList>
    </citation>
    <scope>NUCLEOTIDE SEQUENCE [LARGE SCALE GENOMIC DNA]</scope>
</reference>
<protein>
    <submittedName>
        <fullName evidence="2">Putative membrane protein</fullName>
    </submittedName>
</protein>
<organism evidence="2 3">
    <name type="scientific">Xanthomonas graminis pv. arrhenatheri LMG 727</name>
    <dbReference type="NCBI Taxonomy" id="1195923"/>
    <lineage>
        <taxon>Bacteria</taxon>
        <taxon>Pseudomonadati</taxon>
        <taxon>Pseudomonadota</taxon>
        <taxon>Gammaproteobacteria</taxon>
        <taxon>Lysobacterales</taxon>
        <taxon>Lysobacteraceae</taxon>
        <taxon>Xanthomonas</taxon>
        <taxon>Xanthomonas translucens group</taxon>
        <taxon>Xanthomonas graminis</taxon>
    </lineage>
</organism>
<feature type="transmembrane region" description="Helical" evidence="1">
    <location>
        <begin position="47"/>
        <end position="63"/>
    </location>
</feature>
<keyword evidence="1" id="KW-1133">Transmembrane helix</keyword>
<dbReference type="AlphaFoldDB" id="A0A0K2ZBQ5"/>
<keyword evidence="1" id="KW-0812">Transmembrane</keyword>
<accession>A0A0K2ZBQ5</accession>
<feature type="transmembrane region" description="Helical" evidence="1">
    <location>
        <begin position="12"/>
        <end position="35"/>
    </location>
</feature>
<gene>
    <name evidence="2" type="ORF">XTALMG727_0103</name>
</gene>
<evidence type="ECO:0000313" key="2">
    <source>
        <dbReference type="EMBL" id="CTP82268.1"/>
    </source>
</evidence>
<dbReference type="Proteomes" id="UP000046187">
    <property type="component" value="Unassembled WGS sequence"/>
</dbReference>
<dbReference type="EMBL" id="CXOI01000003">
    <property type="protein sequence ID" value="CTP82268.1"/>
    <property type="molecule type" value="Genomic_DNA"/>
</dbReference>
<sequence>MSAAYLSLRRPLLTIVPGCAVGIVAGLAAGFHAWWQLGEPGVPTNRGHGLAALPVLLLGHVLGRRRARRAMPTHAAAGA</sequence>
<keyword evidence="1" id="KW-0472">Membrane</keyword>
<keyword evidence="3" id="KW-1185">Reference proteome</keyword>
<evidence type="ECO:0000313" key="3">
    <source>
        <dbReference type="Proteomes" id="UP000046187"/>
    </source>
</evidence>
<dbReference type="RefSeq" id="WP_144423628.1">
    <property type="nucleotide sequence ID" value="NZ_CXOI01000003.1"/>
</dbReference>
<evidence type="ECO:0000256" key="1">
    <source>
        <dbReference type="SAM" id="Phobius"/>
    </source>
</evidence>